<name>A0ABY4WG80_9BACL</name>
<organism evidence="5 6">
    <name type="scientific">Brevibacillus ruminantium</name>
    <dbReference type="NCBI Taxonomy" id="2950604"/>
    <lineage>
        <taxon>Bacteria</taxon>
        <taxon>Bacillati</taxon>
        <taxon>Bacillota</taxon>
        <taxon>Bacilli</taxon>
        <taxon>Bacillales</taxon>
        <taxon>Paenibacillaceae</taxon>
        <taxon>Brevibacillus</taxon>
    </lineage>
</organism>
<gene>
    <name evidence="5" type="ORF">NDK47_23360</name>
</gene>
<sequence length="413" mass="46906">MTNQKMAKKPELLAPAGNLEKLKFAVLYGADAVYIGGQQYGLRAKAGNFTFEDMQEGVAFAHERGAKVYVASNIMAHNEDFAGMAEYFQRLQQIGIDAVIIADPAIVDVCREAAPDLEVHISTQASITNWQAVQFWAEEGIPRVVLAREVSLQEIREIKQHVDIEIEAFVHGAMCISYSGRCVLSNHMTDRDANRGGCAQSCRWKYELYEEAEGGEQPLFAEGDDVFTMSSKDLCMLEHIPEMIEAGVDSLKIEGRMKSIHYVATVVNAYRQVIDAYWEKPDTFVFQPEWKEEIMKAANRPLTTGFYFHQPTEDDQIFGVPPKMTAYDFSGLVLAYDEETGIAKIEQRNHFTRGQEVEFIGPKREKFVQRIKEMWDEAGNPLEEARHAMQTVLLKVEKPVKPYDLMRTEKVRK</sequence>
<evidence type="ECO:0000256" key="2">
    <source>
        <dbReference type="ARBA" id="ARBA00022801"/>
    </source>
</evidence>
<dbReference type="InterPro" id="IPR001539">
    <property type="entry name" value="Peptidase_U32"/>
</dbReference>
<dbReference type="Gene3D" id="2.40.30.10">
    <property type="entry name" value="Translation factors"/>
    <property type="match status" value="1"/>
</dbReference>
<keyword evidence="1" id="KW-0645">Protease</keyword>
<proteinExistence type="inferred from homology"/>
<evidence type="ECO:0000313" key="5">
    <source>
        <dbReference type="EMBL" id="USG65027.1"/>
    </source>
</evidence>
<dbReference type="Pfam" id="PF16325">
    <property type="entry name" value="Peptidase_U32_C"/>
    <property type="match status" value="1"/>
</dbReference>
<protein>
    <submittedName>
        <fullName evidence="5">U32 family peptidase</fullName>
    </submittedName>
</protein>
<dbReference type="PANTHER" id="PTHR30217">
    <property type="entry name" value="PEPTIDASE U32 FAMILY"/>
    <property type="match status" value="1"/>
</dbReference>
<feature type="domain" description="Peptidase family U32 C-terminal" evidence="4">
    <location>
        <begin position="327"/>
        <end position="407"/>
    </location>
</feature>
<reference evidence="5" key="1">
    <citation type="submission" date="2022-06" db="EMBL/GenBank/DDBJ databases">
        <title>Genome sequencing of Brevibacillus sp. BB3-R1.</title>
        <authorList>
            <person name="Heo J."/>
            <person name="Lee D."/>
            <person name="Won M."/>
            <person name="Han B.-H."/>
            <person name="Hong S.-B."/>
            <person name="Kwon S.-W."/>
        </authorList>
    </citation>
    <scope>NUCLEOTIDE SEQUENCE</scope>
    <source>
        <strain evidence="5">BB3-R1</strain>
    </source>
</reference>
<dbReference type="EMBL" id="CP098755">
    <property type="protein sequence ID" value="USG65027.1"/>
    <property type="molecule type" value="Genomic_DNA"/>
</dbReference>
<dbReference type="Pfam" id="PF01136">
    <property type="entry name" value="Peptidase_U32"/>
    <property type="match status" value="1"/>
</dbReference>
<evidence type="ECO:0000313" key="6">
    <source>
        <dbReference type="Proteomes" id="UP001056500"/>
    </source>
</evidence>
<evidence type="ECO:0000259" key="4">
    <source>
        <dbReference type="Pfam" id="PF16325"/>
    </source>
</evidence>
<dbReference type="PANTHER" id="PTHR30217:SF6">
    <property type="entry name" value="TRNA HYDROXYLATION PROTEIN P"/>
    <property type="match status" value="1"/>
</dbReference>
<accession>A0ABY4WG80</accession>
<keyword evidence="2" id="KW-0378">Hydrolase</keyword>
<evidence type="ECO:0000256" key="3">
    <source>
        <dbReference type="ARBA" id="ARBA00038374"/>
    </source>
</evidence>
<dbReference type="Proteomes" id="UP001056500">
    <property type="component" value="Chromosome"/>
</dbReference>
<dbReference type="PROSITE" id="PS01276">
    <property type="entry name" value="PEPTIDASE_U32"/>
    <property type="match status" value="1"/>
</dbReference>
<dbReference type="InterPro" id="IPR051454">
    <property type="entry name" value="RNA/ubiquinone_mod_enzymes"/>
</dbReference>
<evidence type="ECO:0000256" key="1">
    <source>
        <dbReference type="ARBA" id="ARBA00022670"/>
    </source>
</evidence>
<comment type="similarity">
    <text evidence="3">Belongs to the peptidase U32 family.</text>
</comment>
<keyword evidence="6" id="KW-1185">Reference proteome</keyword>
<dbReference type="RefSeq" id="WP_251872134.1">
    <property type="nucleotide sequence ID" value="NZ_CP098755.1"/>
</dbReference>
<dbReference type="InterPro" id="IPR032525">
    <property type="entry name" value="Peptidase_U32_C"/>
</dbReference>